<dbReference type="GO" id="GO:0047429">
    <property type="term" value="F:nucleoside triphosphate diphosphatase activity"/>
    <property type="evidence" value="ECO:0007669"/>
    <property type="project" value="UniProtKB-EC"/>
</dbReference>
<feature type="active site" description="Proton acceptor" evidence="4">
    <location>
        <position position="74"/>
    </location>
</feature>
<dbReference type="RefSeq" id="WP_092496301.1">
    <property type="nucleotide sequence ID" value="NZ_FOFG01000005.1"/>
</dbReference>
<comment type="caution">
    <text evidence="4">Lacks conserved residue(s) required for the propagation of feature annotation.</text>
</comment>
<dbReference type="AlphaFoldDB" id="A0A1H9GWW1"/>
<comment type="cofactor">
    <cofactor evidence="1 4">
        <name>a divalent metal cation</name>
        <dbReference type="ChEBI" id="CHEBI:60240"/>
    </cofactor>
</comment>
<keyword evidence="6" id="KW-1185">Reference proteome</keyword>
<dbReference type="OrthoDB" id="9813962at2"/>
<sequence>MKLILASGSAARQRMLRNAGLDFAVHPADIDERAAEAPLAEAGAAPEDLAALLAAVKAGDVSARFPEDLVIGSDQVLDLDGEHFSKPEDMEAARRQLLALSGRTHQLHSAVAVTIGEEIVWQHVATASLTMRDLPPAFVGHYLSAAGPEILGSVGAYHVEGRGIQLFDRIEGDFFTIQGLPLLPLLQFLRAYGVLS</sequence>
<comment type="function">
    <text evidence="4">Nucleoside triphosphate pyrophosphatase. May have a dual role in cell division arrest and in preventing the incorporation of modified nucleotides into cellular nucleic acids.</text>
</comment>
<keyword evidence="4" id="KW-0963">Cytoplasm</keyword>
<dbReference type="Pfam" id="PF02545">
    <property type="entry name" value="Maf"/>
    <property type="match status" value="1"/>
</dbReference>
<dbReference type="GO" id="GO:0009117">
    <property type="term" value="P:nucleotide metabolic process"/>
    <property type="evidence" value="ECO:0007669"/>
    <property type="project" value="UniProtKB-KW"/>
</dbReference>
<dbReference type="InterPro" id="IPR003697">
    <property type="entry name" value="Maf-like"/>
</dbReference>
<dbReference type="Gene3D" id="3.90.950.10">
    <property type="match status" value="1"/>
</dbReference>
<reference evidence="5 6" key="1">
    <citation type="submission" date="2016-10" db="EMBL/GenBank/DDBJ databases">
        <authorList>
            <person name="de Groot N.N."/>
        </authorList>
    </citation>
    <scope>NUCLEOTIDE SEQUENCE [LARGE SCALE GENOMIC DNA]</scope>
    <source>
        <strain evidence="5 6">A52C2</strain>
    </source>
</reference>
<dbReference type="EMBL" id="FOFG01000005">
    <property type="protein sequence ID" value="SEQ54483.1"/>
    <property type="molecule type" value="Genomic_DNA"/>
</dbReference>
<dbReference type="STRING" id="1855383.SAMN05216548_105173"/>
<accession>A0A1H9GWW1</accession>
<evidence type="ECO:0000256" key="1">
    <source>
        <dbReference type="ARBA" id="ARBA00001968"/>
    </source>
</evidence>
<protein>
    <recommendedName>
        <fullName evidence="4">Nucleoside triphosphate pyrophosphatase</fullName>
        <ecNumber evidence="4">3.6.1.9</ecNumber>
    </recommendedName>
    <alternativeName>
        <fullName evidence="4">Nucleotide pyrophosphatase</fullName>
        <shortName evidence="4">Nucleotide PPase</shortName>
    </alternativeName>
</protein>
<keyword evidence="2 4" id="KW-0378">Hydrolase</keyword>
<dbReference type="GO" id="GO:0005737">
    <property type="term" value="C:cytoplasm"/>
    <property type="evidence" value="ECO:0007669"/>
    <property type="project" value="UniProtKB-SubCell"/>
</dbReference>
<name>A0A1H9GWW1_9HYPH</name>
<evidence type="ECO:0000256" key="4">
    <source>
        <dbReference type="HAMAP-Rule" id="MF_00528"/>
    </source>
</evidence>
<dbReference type="PIRSF" id="PIRSF006305">
    <property type="entry name" value="Maf"/>
    <property type="match status" value="1"/>
</dbReference>
<evidence type="ECO:0000256" key="2">
    <source>
        <dbReference type="ARBA" id="ARBA00022801"/>
    </source>
</evidence>
<dbReference type="PANTHER" id="PTHR43213:SF5">
    <property type="entry name" value="BIFUNCTIONAL DTTP_UTP PYROPHOSPHATASE_METHYLTRANSFERASE PROTEIN-RELATED"/>
    <property type="match status" value="1"/>
</dbReference>
<dbReference type="Proteomes" id="UP000199647">
    <property type="component" value="Unassembled WGS sequence"/>
</dbReference>
<dbReference type="EC" id="3.6.1.9" evidence="4"/>
<evidence type="ECO:0000313" key="5">
    <source>
        <dbReference type="EMBL" id="SEQ54483.1"/>
    </source>
</evidence>
<proteinExistence type="inferred from homology"/>
<gene>
    <name evidence="5" type="ORF">SAMN05216548_105173</name>
</gene>
<evidence type="ECO:0000256" key="3">
    <source>
        <dbReference type="ARBA" id="ARBA00023080"/>
    </source>
</evidence>
<evidence type="ECO:0000313" key="6">
    <source>
        <dbReference type="Proteomes" id="UP000199647"/>
    </source>
</evidence>
<dbReference type="PANTHER" id="PTHR43213">
    <property type="entry name" value="BIFUNCTIONAL DTTP/UTP PYROPHOSPHATASE/METHYLTRANSFERASE PROTEIN-RELATED"/>
    <property type="match status" value="1"/>
</dbReference>
<dbReference type="InterPro" id="IPR029001">
    <property type="entry name" value="ITPase-like_fam"/>
</dbReference>
<dbReference type="HAMAP" id="MF_00528">
    <property type="entry name" value="Maf"/>
    <property type="match status" value="1"/>
</dbReference>
<comment type="similarity">
    <text evidence="4">Belongs to the Maf family.</text>
</comment>
<keyword evidence="3 4" id="KW-0546">Nucleotide metabolism</keyword>
<organism evidence="5 6">
    <name type="scientific">Faunimonas pinastri</name>
    <dbReference type="NCBI Taxonomy" id="1855383"/>
    <lineage>
        <taxon>Bacteria</taxon>
        <taxon>Pseudomonadati</taxon>
        <taxon>Pseudomonadota</taxon>
        <taxon>Alphaproteobacteria</taxon>
        <taxon>Hyphomicrobiales</taxon>
        <taxon>Afifellaceae</taxon>
        <taxon>Faunimonas</taxon>
    </lineage>
</organism>
<dbReference type="CDD" id="cd00555">
    <property type="entry name" value="Maf"/>
    <property type="match status" value="1"/>
</dbReference>
<dbReference type="SUPFAM" id="SSF52972">
    <property type="entry name" value="ITPase-like"/>
    <property type="match status" value="1"/>
</dbReference>
<comment type="subcellular location">
    <subcellularLocation>
        <location evidence="4">Cytoplasm</location>
    </subcellularLocation>
</comment>
<comment type="catalytic activity">
    <reaction evidence="4">
        <text>a 2'-deoxyribonucleoside 5'-triphosphate + H2O = a 2'-deoxyribonucleoside 5'-phosphate + diphosphate + H(+)</text>
        <dbReference type="Rhea" id="RHEA:44644"/>
        <dbReference type="ChEBI" id="CHEBI:15377"/>
        <dbReference type="ChEBI" id="CHEBI:15378"/>
        <dbReference type="ChEBI" id="CHEBI:33019"/>
        <dbReference type="ChEBI" id="CHEBI:61560"/>
        <dbReference type="ChEBI" id="CHEBI:65317"/>
        <dbReference type="EC" id="3.6.1.9"/>
    </reaction>
</comment>
<comment type="catalytic activity">
    <reaction evidence="4">
        <text>a ribonucleoside 5'-triphosphate + H2O = a ribonucleoside 5'-phosphate + diphosphate + H(+)</text>
        <dbReference type="Rhea" id="RHEA:23996"/>
        <dbReference type="ChEBI" id="CHEBI:15377"/>
        <dbReference type="ChEBI" id="CHEBI:15378"/>
        <dbReference type="ChEBI" id="CHEBI:33019"/>
        <dbReference type="ChEBI" id="CHEBI:58043"/>
        <dbReference type="ChEBI" id="CHEBI:61557"/>
        <dbReference type="EC" id="3.6.1.9"/>
    </reaction>
</comment>